<dbReference type="PANTHER" id="PTHR10721:SF1">
    <property type="entry name" value="MITOCHONDRIAL IMPORT INNER MEMBRANE TRANSLOCASE SUBUNIT TIM44"/>
    <property type="match status" value="1"/>
</dbReference>
<dbReference type="Gene3D" id="3.10.450.240">
    <property type="match status" value="1"/>
</dbReference>
<keyword evidence="4 6" id="KW-0472">Membrane</keyword>
<evidence type="ECO:0000256" key="3">
    <source>
        <dbReference type="ARBA" id="ARBA00022946"/>
    </source>
</evidence>
<dbReference type="PANTHER" id="PTHR10721">
    <property type="entry name" value="MITOCHONDRIAL IMPORT INNER MEMBRANE TRANSLOCASE SUBUNIT TIM44"/>
    <property type="match status" value="1"/>
</dbReference>
<sequence length="262" mass="28422">MQHLDIVFFAIVAVVLGWKLYSVLGRRTGNERRVDPFARPDPKDLASRRGGPRDDADAPVQIGTRRPTIVRPESDAPAEAPAANGQRDYSGRNGMSPRERRQIEADIARAPDDVRDGLAAIAKADPSFNPADFIGGAKIAFEMIVQAFAAGETKALQSLLARDLYESFAAAIADRQGKGWKQKTVVIGITQAQIIAATLSNKEARVTMKLVSEQTSVTEDAGGNVIEGDAAHVDSIIDIWTFARDTSSRDPNWQLVQTDQPS</sequence>
<evidence type="ECO:0000256" key="1">
    <source>
        <dbReference type="ARBA" id="ARBA00004370"/>
    </source>
</evidence>
<reference evidence="8 9" key="1">
    <citation type="journal article" date="2013" name="Antonie Van Leeuwenhoek">
        <title>Dongia rigui sp. nov., isolated from freshwater of a large wetland in Korea.</title>
        <authorList>
            <person name="Baik K.S."/>
            <person name="Hwang Y.M."/>
            <person name="Choi J.S."/>
            <person name="Kwon J."/>
            <person name="Seong C.N."/>
        </authorList>
    </citation>
    <scope>NUCLEOTIDE SEQUENCE [LARGE SCALE GENOMIC DNA]</scope>
    <source>
        <strain evidence="8 9">04SU4-P</strain>
    </source>
</reference>
<name>A0ABU5DXE4_9PROT</name>
<evidence type="ECO:0000256" key="6">
    <source>
        <dbReference type="SAM" id="Phobius"/>
    </source>
</evidence>
<dbReference type="SUPFAM" id="SSF54427">
    <property type="entry name" value="NTF2-like"/>
    <property type="match status" value="1"/>
</dbReference>
<dbReference type="EMBL" id="JAXCLX010000001">
    <property type="protein sequence ID" value="MDY0871962.1"/>
    <property type="molecule type" value="Genomic_DNA"/>
</dbReference>
<dbReference type="InterPro" id="IPR007379">
    <property type="entry name" value="Tim44-like_dom"/>
</dbReference>
<comment type="subcellular location">
    <subcellularLocation>
        <location evidence="1">Membrane</location>
    </subcellularLocation>
</comment>
<feature type="domain" description="Tim44-like" evidence="7">
    <location>
        <begin position="114"/>
        <end position="260"/>
    </location>
</feature>
<keyword evidence="6" id="KW-1133">Transmembrane helix</keyword>
<dbReference type="NCBIfam" id="NF033779">
    <property type="entry name" value="Tim44_TimA_adap"/>
    <property type="match status" value="1"/>
</dbReference>
<evidence type="ECO:0000259" key="7">
    <source>
        <dbReference type="SMART" id="SM00978"/>
    </source>
</evidence>
<proteinExistence type="inferred from homology"/>
<dbReference type="Pfam" id="PF04280">
    <property type="entry name" value="Tim44"/>
    <property type="match status" value="1"/>
</dbReference>
<protein>
    <submittedName>
        <fullName evidence="8">Tim44/TimA family putative adaptor protein</fullName>
    </submittedName>
</protein>
<dbReference type="PIRSF" id="PIRSF031890">
    <property type="entry name" value="UCP031890_transporter_Tim44"/>
    <property type="match status" value="1"/>
</dbReference>
<feature type="compositionally biased region" description="Basic and acidic residues" evidence="5">
    <location>
        <begin position="32"/>
        <end position="56"/>
    </location>
</feature>
<comment type="similarity">
    <text evidence="2">Belongs to the Tim44 family.</text>
</comment>
<feature type="region of interest" description="Disordered" evidence="5">
    <location>
        <begin position="32"/>
        <end position="98"/>
    </location>
</feature>
<accession>A0ABU5DXE4</accession>
<dbReference type="InterPro" id="IPR016985">
    <property type="entry name" value="UCP031890_Tim44-rel"/>
</dbReference>
<feature type="transmembrane region" description="Helical" evidence="6">
    <location>
        <begin position="6"/>
        <end position="24"/>
    </location>
</feature>
<dbReference type="SMART" id="SM00978">
    <property type="entry name" value="Tim44"/>
    <property type="match status" value="1"/>
</dbReference>
<evidence type="ECO:0000313" key="9">
    <source>
        <dbReference type="Proteomes" id="UP001271769"/>
    </source>
</evidence>
<evidence type="ECO:0000256" key="5">
    <source>
        <dbReference type="SAM" id="MobiDB-lite"/>
    </source>
</evidence>
<evidence type="ECO:0000313" key="8">
    <source>
        <dbReference type="EMBL" id="MDY0871962.1"/>
    </source>
</evidence>
<gene>
    <name evidence="8" type="ORF">SMD31_08510</name>
</gene>
<evidence type="ECO:0000256" key="2">
    <source>
        <dbReference type="ARBA" id="ARBA00009597"/>
    </source>
</evidence>
<evidence type="ECO:0000256" key="4">
    <source>
        <dbReference type="ARBA" id="ARBA00023136"/>
    </source>
</evidence>
<keyword evidence="6" id="KW-0812">Transmembrane</keyword>
<dbReference type="RefSeq" id="WP_320500384.1">
    <property type="nucleotide sequence ID" value="NZ_JAXCLX010000001.1"/>
</dbReference>
<dbReference type="Proteomes" id="UP001271769">
    <property type="component" value="Unassembled WGS sequence"/>
</dbReference>
<comment type="caution">
    <text evidence="8">The sequence shown here is derived from an EMBL/GenBank/DDBJ whole genome shotgun (WGS) entry which is preliminary data.</text>
</comment>
<keyword evidence="3" id="KW-0809">Transit peptide</keyword>
<dbReference type="InterPro" id="IPR039544">
    <property type="entry name" value="Tim44-like"/>
</dbReference>
<organism evidence="8 9">
    <name type="scientific">Dongia rigui</name>
    <dbReference type="NCBI Taxonomy" id="940149"/>
    <lineage>
        <taxon>Bacteria</taxon>
        <taxon>Pseudomonadati</taxon>
        <taxon>Pseudomonadota</taxon>
        <taxon>Alphaproteobacteria</taxon>
        <taxon>Rhodospirillales</taxon>
        <taxon>Dongiaceae</taxon>
        <taxon>Dongia</taxon>
    </lineage>
</organism>
<keyword evidence="9" id="KW-1185">Reference proteome</keyword>
<dbReference type="InterPro" id="IPR032710">
    <property type="entry name" value="NTF2-like_dom_sf"/>
</dbReference>